<evidence type="ECO:0000313" key="8">
    <source>
        <dbReference type="Proteomes" id="UP000510927"/>
    </source>
</evidence>
<name>A0A7W3EHB2_ESCFE</name>
<proteinExistence type="predicted"/>
<dbReference type="InterPro" id="IPR036259">
    <property type="entry name" value="MFS_trans_sf"/>
</dbReference>
<dbReference type="EMBL" id="CP055675">
    <property type="protein sequence ID" value="QLM98694.1"/>
    <property type="molecule type" value="Genomic_DNA"/>
</dbReference>
<evidence type="ECO:0000256" key="4">
    <source>
        <dbReference type="ARBA" id="ARBA00022692"/>
    </source>
</evidence>
<keyword evidence="5" id="KW-1133">Transmembrane helix</keyword>
<dbReference type="Pfam" id="PF04632">
    <property type="entry name" value="FUSC"/>
    <property type="match status" value="1"/>
</dbReference>
<keyword evidence="4" id="KW-0812">Transmembrane</keyword>
<evidence type="ECO:0000256" key="5">
    <source>
        <dbReference type="ARBA" id="ARBA00022989"/>
    </source>
</evidence>
<gene>
    <name evidence="7" type="primary">mdtO</name>
    <name evidence="7" type="ORF">HVY52_02290</name>
</gene>
<dbReference type="AlphaFoldDB" id="A0A7W3EHB2"/>
<dbReference type="InterPro" id="IPR006726">
    <property type="entry name" value="PHBA_efflux_AaeB/fusaric-R"/>
</dbReference>
<keyword evidence="6" id="KW-0472">Membrane</keyword>
<organism evidence="7 8">
    <name type="scientific">Escherichia fergusonii</name>
    <dbReference type="NCBI Taxonomy" id="564"/>
    <lineage>
        <taxon>Bacteria</taxon>
        <taxon>Pseudomonadati</taxon>
        <taxon>Pseudomonadota</taxon>
        <taxon>Gammaproteobacteria</taxon>
        <taxon>Enterobacterales</taxon>
        <taxon>Enterobacteriaceae</taxon>
        <taxon>Escherichia</taxon>
    </lineage>
</organism>
<evidence type="ECO:0000256" key="3">
    <source>
        <dbReference type="ARBA" id="ARBA00022475"/>
    </source>
</evidence>
<dbReference type="SUPFAM" id="SSF103473">
    <property type="entry name" value="MFS general substrate transporter"/>
    <property type="match status" value="1"/>
</dbReference>
<dbReference type="NCBIfam" id="NF008510">
    <property type="entry name" value="PRK11427.1"/>
    <property type="match status" value="1"/>
</dbReference>
<dbReference type="PANTHER" id="PTHR30509">
    <property type="entry name" value="P-HYDROXYBENZOIC ACID EFFLUX PUMP SUBUNIT-RELATED"/>
    <property type="match status" value="1"/>
</dbReference>
<sequence length="668" mass="74746">MSALNYLPLPMVRLLAFLHEELNEQRPGRMAQTFQLWAGCLLVVLISMTFEIPFMAISLAVLFYGVQTNAFYTKFVAILFVVATVLEMGSLFLIYKWSYGYPLMRLVIAGPILMGCMFMMRTHRLGLVFFAVAIVAIYGQTFPAMIDVPEIVVRLTLWCIVVGLYPTLLMTLIGVLWFPSRAVNQMHKALSERLDDVLRHLTNEVSPLAEKYIEREALALQKLNVFCLADDAEWRKKSAWWQNCVATVTYLYTSLNRYDVRAFPESPEMTVLRQKLISEVQSLQQAICAGETWQSNWQLREDELTLAHQCGLFSHCQMLLQLGHMDPATPLTPAAKPPSMVADAFTNPDYLRYALKTLLACLICYTFYSGVDWEGIHTCMLTCVIVANPNIGSSYQKMALRFGGAFCGAILALVVTIFVMPWLDNIVELLCVLAPIFWIGARLATSSERSSYIGTQMVVTFALATLENVFGPAYDLVEIRDRAIGILIGTAVSAVIYTFVWPESEARALPQKLAGAMAMLSKLLRIPRQPEAAMERTYLQLRIGLHAAFNASEEMYERVALERQLAGAEREALLQRAKGVITLGREIIHTWDNTGMNSLTPERVNQLAGALELYAAGLPQHTSLSPTLVMSELNQQEQRVMQLIASLPDWTSPTLTPATQHVQGATPS</sequence>
<dbReference type="GO" id="GO:0022857">
    <property type="term" value="F:transmembrane transporter activity"/>
    <property type="evidence" value="ECO:0007669"/>
    <property type="project" value="InterPro"/>
</dbReference>
<dbReference type="Proteomes" id="UP000510927">
    <property type="component" value="Chromosome"/>
</dbReference>
<dbReference type="GO" id="GO:0005886">
    <property type="term" value="C:plasma membrane"/>
    <property type="evidence" value="ECO:0007669"/>
    <property type="project" value="UniProtKB-SubCell"/>
</dbReference>
<evidence type="ECO:0000256" key="1">
    <source>
        <dbReference type="ARBA" id="ARBA00004651"/>
    </source>
</evidence>
<keyword evidence="2" id="KW-0813">Transport</keyword>
<accession>A0A7W3EHB2</accession>
<evidence type="ECO:0000256" key="6">
    <source>
        <dbReference type="ARBA" id="ARBA00023136"/>
    </source>
</evidence>
<evidence type="ECO:0000313" key="7">
    <source>
        <dbReference type="EMBL" id="QLM98694.1"/>
    </source>
</evidence>
<evidence type="ECO:0000256" key="2">
    <source>
        <dbReference type="ARBA" id="ARBA00022448"/>
    </source>
</evidence>
<protein>
    <submittedName>
        <fullName evidence="7">Multidrug efflux transporter permease subunit MdtO</fullName>
    </submittedName>
</protein>
<dbReference type="PANTHER" id="PTHR30509:SF9">
    <property type="entry name" value="MULTIDRUG RESISTANCE PROTEIN MDTO"/>
    <property type="match status" value="1"/>
</dbReference>
<keyword evidence="3" id="KW-1003">Cell membrane</keyword>
<reference evidence="7 8" key="1">
    <citation type="submission" date="2020-06" db="EMBL/GenBank/DDBJ databases">
        <title>REHAB project genomes.</title>
        <authorList>
            <person name="Shaw L.P."/>
        </authorList>
    </citation>
    <scope>NUCLEOTIDE SEQUENCE [LARGE SCALE GENOMIC DNA]</scope>
    <source>
        <strain evidence="7 8">RHB28-C13</strain>
    </source>
</reference>
<dbReference type="RefSeq" id="WP_181203086.1">
    <property type="nucleotide sequence ID" value="NZ_CP055675.1"/>
</dbReference>
<comment type="subcellular location">
    <subcellularLocation>
        <location evidence="1">Cell membrane</location>
        <topology evidence="1">Multi-pass membrane protein</topology>
    </subcellularLocation>
</comment>